<dbReference type="Pfam" id="PF20246">
    <property type="entry name" value="DUF6601"/>
    <property type="match status" value="1"/>
</dbReference>
<keyword evidence="1" id="KW-1133">Transmembrane helix</keyword>
<reference evidence="2" key="1">
    <citation type="submission" date="2020-02" db="EMBL/GenBank/DDBJ databases">
        <authorList>
            <person name="Palmer J.M."/>
        </authorList>
    </citation>
    <scope>NUCLEOTIDE SEQUENCE</scope>
    <source>
        <strain evidence="2">EPUS1.4</strain>
        <tissue evidence="2">Thallus</tissue>
    </source>
</reference>
<name>A0A8H7ADU4_9EURO</name>
<dbReference type="PANTHER" id="PTHR34414:SF1">
    <property type="entry name" value="SUBTILISIN-LIKE SERINE PROTEASE"/>
    <property type="match status" value="1"/>
</dbReference>
<feature type="transmembrane region" description="Helical" evidence="1">
    <location>
        <begin position="260"/>
        <end position="281"/>
    </location>
</feature>
<keyword evidence="1" id="KW-0472">Membrane</keyword>
<dbReference type="Proteomes" id="UP000606974">
    <property type="component" value="Unassembled WGS sequence"/>
</dbReference>
<keyword evidence="3" id="KW-1185">Reference proteome</keyword>
<dbReference type="InterPro" id="IPR046536">
    <property type="entry name" value="DUF6601"/>
</dbReference>
<organism evidence="2 3">
    <name type="scientific">Endocarpon pusillum</name>
    <dbReference type="NCBI Taxonomy" id="364733"/>
    <lineage>
        <taxon>Eukaryota</taxon>
        <taxon>Fungi</taxon>
        <taxon>Dikarya</taxon>
        <taxon>Ascomycota</taxon>
        <taxon>Pezizomycotina</taxon>
        <taxon>Eurotiomycetes</taxon>
        <taxon>Chaetothyriomycetidae</taxon>
        <taxon>Verrucariales</taxon>
        <taxon>Verrucariaceae</taxon>
        <taxon>Endocarpon</taxon>
    </lineage>
</organism>
<comment type="caution">
    <text evidence="2">The sequence shown here is derived from an EMBL/GenBank/DDBJ whole genome shotgun (WGS) entry which is preliminary data.</text>
</comment>
<gene>
    <name evidence="2" type="ORF">GJ744_001115</name>
</gene>
<sequence length="336" mass="38215">MASDLTKAPQPCQVLDPGKATLTPPFPEDVQLVSAAPILPVLVRSNGDSNRTHSAHIRYIDPMHNPFVFVEHELSVRRLDLVASHMWIAGIPRNIRPLHRQLSLRRTIMITERIDLHLLWGRGEIHLKPIPSFLLNHASFCELVSNGTNIQSSYLTASAIDFLHSYCKLIVYESDLAIAQSHKLLPKGVDYAQWTAFARCITKAAQSNKSAPRWVFGELRLSRINFLYRFLPSMSGRYLLRGYTWDVNHYSTFLQANFRWVLTMFLFLSVVLNAFQVALATDLGRDTQGFPEVAWRFSVFCQLVIAALIVVVLFALTIAMVVNALTAWRRRHPTHI</sequence>
<protein>
    <submittedName>
        <fullName evidence="2">Uncharacterized protein</fullName>
    </submittedName>
</protein>
<feature type="transmembrane region" description="Helical" evidence="1">
    <location>
        <begin position="293"/>
        <end position="322"/>
    </location>
</feature>
<evidence type="ECO:0000313" key="3">
    <source>
        <dbReference type="Proteomes" id="UP000606974"/>
    </source>
</evidence>
<keyword evidence="1" id="KW-0812">Transmembrane</keyword>
<dbReference type="EMBL" id="JAACFV010000114">
    <property type="protein sequence ID" value="KAF7505252.1"/>
    <property type="molecule type" value="Genomic_DNA"/>
</dbReference>
<dbReference type="PANTHER" id="PTHR34414">
    <property type="entry name" value="HET DOMAIN-CONTAINING PROTEIN-RELATED"/>
    <property type="match status" value="1"/>
</dbReference>
<proteinExistence type="predicted"/>
<dbReference type="OrthoDB" id="5086500at2759"/>
<dbReference type="AlphaFoldDB" id="A0A8H7ADU4"/>
<evidence type="ECO:0000313" key="2">
    <source>
        <dbReference type="EMBL" id="KAF7505252.1"/>
    </source>
</evidence>
<accession>A0A8H7ADU4</accession>
<evidence type="ECO:0000256" key="1">
    <source>
        <dbReference type="SAM" id="Phobius"/>
    </source>
</evidence>